<feature type="transmembrane region" description="Helical" evidence="1">
    <location>
        <begin position="50"/>
        <end position="68"/>
    </location>
</feature>
<keyword evidence="1" id="KW-1133">Transmembrane helix</keyword>
<dbReference type="Pfam" id="PF20345">
    <property type="entry name" value="DUF6640"/>
    <property type="match status" value="1"/>
</dbReference>
<keyword evidence="1" id="KW-0472">Membrane</keyword>
<dbReference type="InterPro" id="IPR046580">
    <property type="entry name" value="DUF6640"/>
</dbReference>
<keyword evidence="2" id="KW-0614">Plasmid</keyword>
<dbReference type="RefSeq" id="WP_159264222.1">
    <property type="nucleotide sequence ID" value="NZ_CP041349.1"/>
</dbReference>
<feature type="transmembrane region" description="Helical" evidence="1">
    <location>
        <begin position="75"/>
        <end position="95"/>
    </location>
</feature>
<evidence type="ECO:0000313" key="2">
    <source>
        <dbReference type="EMBL" id="QHC37349.1"/>
    </source>
</evidence>
<dbReference type="EMBL" id="CP041349">
    <property type="protein sequence ID" value="QHC37349.1"/>
    <property type="molecule type" value="Genomic_DNA"/>
</dbReference>
<gene>
    <name evidence="2" type="ORF">FMA36_17195</name>
</gene>
<protein>
    <submittedName>
        <fullName evidence="2">Uncharacterized protein</fullName>
    </submittedName>
</protein>
<evidence type="ECO:0000256" key="1">
    <source>
        <dbReference type="SAM" id="Phobius"/>
    </source>
</evidence>
<accession>A0A857FUJ8</accession>
<evidence type="ECO:0000313" key="3">
    <source>
        <dbReference type="Proteomes" id="UP000464674"/>
    </source>
</evidence>
<proteinExistence type="predicted"/>
<sequence length="138" mass="14730">MFIAKWMIAFVAIYGGLGGLIFDAVIPSTACQHIRNPKWPPHAKFHNGQTMLLGFCNAAIAIALLFALPSSLGSFLLAAALAEAYFLCMLMAPVFPGTAWSDPEFVAINPKPFGIPVQKFLSLLASAVVLIAVLIVIV</sequence>
<geneLocation type="plasmid" evidence="3">
    <name>pa</name>
</geneLocation>
<organism evidence="2 3">
    <name type="scientific">Komagataeibacter xylinus</name>
    <name type="common">Gluconacetobacter xylinus</name>
    <dbReference type="NCBI Taxonomy" id="28448"/>
    <lineage>
        <taxon>Bacteria</taxon>
        <taxon>Pseudomonadati</taxon>
        <taxon>Pseudomonadota</taxon>
        <taxon>Alphaproteobacteria</taxon>
        <taxon>Acetobacterales</taxon>
        <taxon>Acetobacteraceae</taxon>
        <taxon>Komagataeibacter</taxon>
    </lineage>
</organism>
<dbReference type="Proteomes" id="UP000464674">
    <property type="component" value="Plasmid pA"/>
</dbReference>
<dbReference type="OrthoDB" id="122427at2"/>
<keyword evidence="1" id="KW-0812">Transmembrane</keyword>
<name>A0A857FUJ8_KOMXY</name>
<feature type="transmembrane region" description="Helical" evidence="1">
    <location>
        <begin position="115"/>
        <end position="137"/>
    </location>
</feature>
<reference evidence="2 3" key="1">
    <citation type="journal article" date="2020" name="Carbohydr. Polym.">
        <title>Characterization and optimization of production of bacterial cellulose from strain CGMCC 17276 based on whole-genome analysis.</title>
        <authorList>
            <person name="Lu T."/>
            <person name="Gao H."/>
            <person name="Liao B."/>
            <person name="Wu J."/>
            <person name="Zhang W."/>
            <person name="Huang J."/>
            <person name="Liu M."/>
            <person name="Huang J."/>
            <person name="Chang Z."/>
            <person name="Jin M."/>
            <person name="Yi Z."/>
            <person name="Jiang D."/>
        </authorList>
    </citation>
    <scope>NUCLEOTIDE SEQUENCE [LARGE SCALE GENOMIC DNA]</scope>
    <source>
        <strain evidence="2 3">CGMCC 17276</strain>
        <plasmid evidence="3">pa</plasmid>
    </source>
</reference>
<feature type="transmembrane region" description="Helical" evidence="1">
    <location>
        <begin position="7"/>
        <end position="30"/>
    </location>
</feature>
<dbReference type="AlphaFoldDB" id="A0A857FUJ8"/>